<dbReference type="InterPro" id="IPR039968">
    <property type="entry name" value="BcerS-like"/>
</dbReference>
<protein>
    <submittedName>
        <fullName evidence="1">N-acetyltransferase</fullName>
    </submittedName>
</protein>
<evidence type="ECO:0000313" key="2">
    <source>
        <dbReference type="Proteomes" id="UP000238954"/>
    </source>
</evidence>
<dbReference type="EMBL" id="PHFW01000002">
    <property type="protein sequence ID" value="PQM28141.1"/>
    <property type="molecule type" value="Genomic_DNA"/>
</dbReference>
<proteinExistence type="predicted"/>
<dbReference type="OrthoDB" id="9806005at2"/>
<name>A0A2S8B6W2_9SPHN</name>
<evidence type="ECO:0000313" key="1">
    <source>
        <dbReference type="EMBL" id="PQM28141.1"/>
    </source>
</evidence>
<keyword evidence="2" id="KW-1185">Reference proteome</keyword>
<dbReference type="PANTHER" id="PTHR41368:SF1">
    <property type="entry name" value="PROTEIN YGHO"/>
    <property type="match status" value="1"/>
</dbReference>
<dbReference type="SUPFAM" id="SSF55729">
    <property type="entry name" value="Acyl-CoA N-acyltransferases (Nat)"/>
    <property type="match status" value="1"/>
</dbReference>
<dbReference type="RefSeq" id="WP_105998401.1">
    <property type="nucleotide sequence ID" value="NZ_CM009578.1"/>
</dbReference>
<dbReference type="PANTHER" id="PTHR41368">
    <property type="entry name" value="PROTEIN YGHO"/>
    <property type="match status" value="1"/>
</dbReference>
<dbReference type="Gene3D" id="3.40.630.30">
    <property type="match status" value="1"/>
</dbReference>
<dbReference type="AlphaFoldDB" id="A0A2S8B6W2"/>
<dbReference type="GO" id="GO:0016740">
    <property type="term" value="F:transferase activity"/>
    <property type="evidence" value="ECO:0007669"/>
    <property type="project" value="UniProtKB-KW"/>
</dbReference>
<keyword evidence="1" id="KW-0808">Transferase</keyword>
<gene>
    <name evidence="1" type="ORF">CVO77_06430</name>
</gene>
<organism evidence="1 2">
    <name type="scientific">Sphingopyxis lindanitolerans</name>
    <dbReference type="NCBI Taxonomy" id="2054227"/>
    <lineage>
        <taxon>Bacteria</taxon>
        <taxon>Pseudomonadati</taxon>
        <taxon>Pseudomonadota</taxon>
        <taxon>Alphaproteobacteria</taxon>
        <taxon>Sphingomonadales</taxon>
        <taxon>Sphingomonadaceae</taxon>
        <taxon>Sphingopyxis</taxon>
    </lineage>
</organism>
<sequence>MTTHHNGPITIHAVKDKAGKREFVELAYRLNRGDPAWVPPLKAEVFDLLTPGKNPWFEHGKAQLFLARRDGRTVGRISAHIDFLALEQPAAQGMGPGTGNWGLLEAEDAETAHALIVSAEDWLRGQGMNRALGPLSISIWDEPGLLIEGFDRPPTIMLGHNSPLYRPWIEAEGYRPVKTLYNYGVEIIDGFPPFVNRIVAAGEKNARIRIRRVDKTKFDAEAKLIMGILNDAWSDNWGFVPLTDGEIAYVGKKLKDIVFEDLVRVAEVDGEPVAFMIVLPNINEKLIDMDGSLFPFNWAKLLWWLRKPRSRTLRVPLMGVVKKMQHSRMASMLAFMMIEFIRRDAVRDYGTQYGDIGWVLDDNQGMNAVAEAINATVNRVYQIYDKPL</sequence>
<accession>A0A2S8B6W2</accession>
<reference evidence="2" key="1">
    <citation type="submission" date="2017-11" db="EMBL/GenBank/DDBJ databases">
        <title>The complete genome sequence of Sphingopyxis pomeranensis sp. nov. strain WS5A3p.</title>
        <authorList>
            <person name="Kaminski M.A."/>
        </authorList>
    </citation>
    <scope>NUCLEOTIDE SEQUENCE [LARGE SCALE GENOMIC DNA]</scope>
    <source>
        <strain evidence="2">WS5A3p</strain>
    </source>
</reference>
<dbReference type="InterPro" id="IPR016181">
    <property type="entry name" value="Acyl_CoA_acyltransferase"/>
</dbReference>
<dbReference type="Proteomes" id="UP000238954">
    <property type="component" value="Chromosome"/>
</dbReference>
<comment type="caution">
    <text evidence="1">The sequence shown here is derived from an EMBL/GenBank/DDBJ whole genome shotgun (WGS) entry which is preliminary data.</text>
</comment>